<name>A0ABT6R381_9BACL</name>
<dbReference type="CDD" id="cd07136">
    <property type="entry name" value="ALDH_YwdH-P39616"/>
    <property type="match status" value="1"/>
</dbReference>
<feature type="active site" evidence="4">
    <location>
        <position position="216"/>
    </location>
</feature>
<evidence type="ECO:0000259" key="6">
    <source>
        <dbReference type="Pfam" id="PF00171"/>
    </source>
</evidence>
<dbReference type="RefSeq" id="WP_026830918.1">
    <property type="nucleotide sequence ID" value="NZ_JANJYY010000009.1"/>
</dbReference>
<dbReference type="Gene3D" id="3.40.309.10">
    <property type="entry name" value="Aldehyde Dehydrogenase, Chain A, domain 2"/>
    <property type="match status" value="1"/>
</dbReference>
<dbReference type="InterPro" id="IPR016161">
    <property type="entry name" value="Ald_DH/histidinol_DH"/>
</dbReference>
<protein>
    <recommendedName>
        <fullName evidence="3">Aldehyde dehydrogenase</fullName>
    </recommendedName>
</protein>
<evidence type="ECO:0000256" key="1">
    <source>
        <dbReference type="ARBA" id="ARBA00009986"/>
    </source>
</evidence>
<accession>A0ABT6R381</accession>
<dbReference type="Proteomes" id="UP001243286">
    <property type="component" value="Unassembled WGS sequence"/>
</dbReference>
<gene>
    <name evidence="7" type="ORF">QK289_09740</name>
</gene>
<dbReference type="Pfam" id="PF00171">
    <property type="entry name" value="Aldedh"/>
    <property type="match status" value="1"/>
</dbReference>
<dbReference type="PROSITE" id="PS00687">
    <property type="entry name" value="ALDEHYDE_DEHYDR_GLU"/>
    <property type="match status" value="1"/>
</dbReference>
<keyword evidence="2 3" id="KW-0560">Oxidoreductase</keyword>
<dbReference type="PANTHER" id="PTHR43570">
    <property type="entry name" value="ALDEHYDE DEHYDROGENASE"/>
    <property type="match status" value="1"/>
</dbReference>
<evidence type="ECO:0000256" key="3">
    <source>
        <dbReference type="PIRNR" id="PIRNR036492"/>
    </source>
</evidence>
<keyword evidence="8" id="KW-1185">Reference proteome</keyword>
<comment type="similarity">
    <text evidence="1 3 5">Belongs to the aldehyde dehydrogenase family.</text>
</comment>
<dbReference type="Gene3D" id="3.40.605.10">
    <property type="entry name" value="Aldehyde Dehydrogenase, Chain A, domain 1"/>
    <property type="match status" value="1"/>
</dbReference>
<organism evidence="7 8">
    <name type="scientific">Exiguobacterium antarcticum</name>
    <dbReference type="NCBI Taxonomy" id="132920"/>
    <lineage>
        <taxon>Bacteria</taxon>
        <taxon>Bacillati</taxon>
        <taxon>Bacillota</taxon>
        <taxon>Bacilli</taxon>
        <taxon>Bacillales</taxon>
        <taxon>Bacillales Family XII. Incertae Sedis</taxon>
        <taxon>Exiguobacterium</taxon>
    </lineage>
</organism>
<feature type="domain" description="Aldehyde dehydrogenase" evidence="6">
    <location>
        <begin position="21"/>
        <end position="431"/>
    </location>
</feature>
<evidence type="ECO:0000256" key="2">
    <source>
        <dbReference type="ARBA" id="ARBA00023002"/>
    </source>
</evidence>
<dbReference type="InterPro" id="IPR016163">
    <property type="entry name" value="Ald_DH_C"/>
</dbReference>
<evidence type="ECO:0000313" key="8">
    <source>
        <dbReference type="Proteomes" id="UP001243286"/>
    </source>
</evidence>
<reference evidence="7 8" key="1">
    <citation type="submission" date="2023-04" db="EMBL/GenBank/DDBJ databases">
        <title>Antarctic isolates genomes.</title>
        <authorList>
            <person name="Dimov S.G."/>
        </authorList>
    </citation>
    <scope>NUCLEOTIDE SEQUENCE [LARGE SCALE GENOMIC DNA]</scope>
    <source>
        <strain evidence="7 8">AL19</strain>
    </source>
</reference>
<dbReference type="EMBL" id="JASBQV010000013">
    <property type="protein sequence ID" value="MDI3235288.1"/>
    <property type="molecule type" value="Genomic_DNA"/>
</dbReference>
<evidence type="ECO:0000313" key="7">
    <source>
        <dbReference type="EMBL" id="MDI3235288.1"/>
    </source>
</evidence>
<dbReference type="InterPro" id="IPR012394">
    <property type="entry name" value="Aldehyde_DH_NAD(P)"/>
</dbReference>
<comment type="caution">
    <text evidence="7">The sequence shown here is derived from an EMBL/GenBank/DDBJ whole genome shotgun (WGS) entry which is preliminary data.</text>
</comment>
<dbReference type="PIRSF" id="PIRSF036492">
    <property type="entry name" value="ALDH"/>
    <property type="match status" value="1"/>
</dbReference>
<dbReference type="SUPFAM" id="SSF53720">
    <property type="entry name" value="ALDH-like"/>
    <property type="match status" value="1"/>
</dbReference>
<sequence length="460" mass="51318">MGLTVIGSDLSSRIGVQRTFFKTGATRSVAFRLSMLTFLKQAIETHEEAIYEALEVDLNKGRQDAFTTEIGFVYGELNRMEKQLRRLAKPRRVGTPLLHFGSKSEIRLEPYGNVLVIAPWNYPFQLALAPVIGAIAAGNTVVLKPSELTPNVSRVLREVFETAFHQRFGLVIEGDADVSAAVLEEKFDYIFFTGSTRVGKIVHQAAAKHLTPVTLELGGKSPTIVHKDADLRLAAKRIAWGKWLNAGQTCIAPDYVFVHQDVRETFLRLIEEEAFSQYGNGVGVGSYVKIVSDGHLERLTSYLAQGDIQFGGQVDPESRKMAPTVMTNVSADSKLMQEEIFGPILPVLVYEEIEDVITFVTDRDKPLALYLFTENEFIKERVLNRISFGGGCVNDTLMHVAQHNLPFGGVGASGIGGYHGKYSFETFSHQKGLVHNTTKFDLPFRYMRSNTDSKWMRFLL</sequence>
<proteinExistence type="inferred from homology"/>
<dbReference type="InterPro" id="IPR029510">
    <property type="entry name" value="Ald_DH_CS_GLU"/>
</dbReference>
<dbReference type="PANTHER" id="PTHR43570:SF16">
    <property type="entry name" value="ALDEHYDE DEHYDROGENASE TYPE III, ISOFORM Q"/>
    <property type="match status" value="1"/>
</dbReference>
<dbReference type="InterPro" id="IPR016162">
    <property type="entry name" value="Ald_DH_N"/>
</dbReference>
<evidence type="ECO:0000256" key="4">
    <source>
        <dbReference type="PROSITE-ProRule" id="PRU10007"/>
    </source>
</evidence>
<evidence type="ECO:0000256" key="5">
    <source>
        <dbReference type="RuleBase" id="RU003345"/>
    </source>
</evidence>
<dbReference type="InterPro" id="IPR015590">
    <property type="entry name" value="Aldehyde_DH_dom"/>
</dbReference>